<accession>A0A1D9Q6G3</accession>
<sequence>MTGVPQLIASAQRQRYLAHASSSLIILTGRSEPKVLPVIEEIHALNQPIMTHFICADLASQNSVKEAAALIGDLVEKIDTMINNRG</sequence>
<name>A0A1D9Q6G3_SCLS1</name>
<dbReference type="Gene3D" id="3.40.50.720">
    <property type="entry name" value="NAD(P)-binding Rossmann-like Domain"/>
    <property type="match status" value="1"/>
</dbReference>
<evidence type="ECO:0000313" key="2">
    <source>
        <dbReference type="Proteomes" id="UP000177798"/>
    </source>
</evidence>
<dbReference type="Proteomes" id="UP000177798">
    <property type="component" value="Chromosome 6"/>
</dbReference>
<dbReference type="SUPFAM" id="SSF51735">
    <property type="entry name" value="NAD(P)-binding Rossmann-fold domains"/>
    <property type="match status" value="1"/>
</dbReference>
<organism evidence="1 2">
    <name type="scientific">Sclerotinia sclerotiorum (strain ATCC 18683 / 1980 / Ss-1)</name>
    <name type="common">White mold</name>
    <name type="synonym">Whetzelinia sclerotiorum</name>
    <dbReference type="NCBI Taxonomy" id="665079"/>
    <lineage>
        <taxon>Eukaryota</taxon>
        <taxon>Fungi</taxon>
        <taxon>Dikarya</taxon>
        <taxon>Ascomycota</taxon>
        <taxon>Pezizomycotina</taxon>
        <taxon>Leotiomycetes</taxon>
        <taxon>Helotiales</taxon>
        <taxon>Sclerotiniaceae</taxon>
        <taxon>Sclerotinia</taxon>
    </lineage>
</organism>
<dbReference type="EMBL" id="CP017819">
    <property type="protein sequence ID" value="APA10550.1"/>
    <property type="molecule type" value="Genomic_DNA"/>
</dbReference>
<evidence type="ECO:0000313" key="1">
    <source>
        <dbReference type="EMBL" id="APA10550.1"/>
    </source>
</evidence>
<dbReference type="VEuPathDB" id="FungiDB:sscle_06g053200"/>
<protein>
    <submittedName>
        <fullName evidence="1">Uncharacterized protein</fullName>
    </submittedName>
</protein>
<proteinExistence type="predicted"/>
<dbReference type="RefSeq" id="XP_001586665.1">
    <property type="nucleotide sequence ID" value="XM_001586615.1"/>
</dbReference>
<dbReference type="InterPro" id="IPR036291">
    <property type="entry name" value="NAD(P)-bd_dom_sf"/>
</dbReference>
<reference evidence="2" key="1">
    <citation type="journal article" date="2017" name="Genome Biol. Evol.">
        <title>The complete genome sequence of the phytopathogenic fungus Sclerotinia sclerotiorum reveals insights into the genome architecture of broad host range pathogens.</title>
        <authorList>
            <person name="Derbyshire M."/>
            <person name="Denton-Giles M."/>
            <person name="Hegedus D."/>
            <person name="Seifbarghy S."/>
            <person name="Rollins J."/>
            <person name="van Kan J."/>
            <person name="Seidl M.F."/>
            <person name="Faino L."/>
            <person name="Mbengue M."/>
            <person name="Navaud O."/>
            <person name="Raffaele S."/>
            <person name="Hammond-Kosack K."/>
            <person name="Heard S."/>
            <person name="Oliver R."/>
        </authorList>
    </citation>
    <scope>NUCLEOTIDE SEQUENCE [LARGE SCALE GENOMIC DNA]</scope>
    <source>
        <strain evidence="2">ATCC 18683 / 1980 / Ss-1</strain>
    </source>
</reference>
<dbReference type="AlphaFoldDB" id="A0A1D9Q6G3"/>
<dbReference type="KEGG" id="ssl:SS1G_12652"/>
<gene>
    <name evidence="1" type="ORF">sscle_06g053200</name>
</gene>
<dbReference type="OrthoDB" id="191139at2759"/>